<gene>
    <name evidence="2" type="ORF">KK060_14075</name>
</gene>
<feature type="chain" id="PRO_5045953940" description="Transporter" evidence="1">
    <location>
        <begin position="21"/>
        <end position="300"/>
    </location>
</feature>
<evidence type="ECO:0000313" key="2">
    <source>
        <dbReference type="EMBL" id="MBT1704417.1"/>
    </source>
</evidence>
<organism evidence="2 3">
    <name type="scientific">Chryseosolibacter indicus</name>
    <dbReference type="NCBI Taxonomy" id="2782351"/>
    <lineage>
        <taxon>Bacteria</taxon>
        <taxon>Pseudomonadati</taxon>
        <taxon>Bacteroidota</taxon>
        <taxon>Cytophagia</taxon>
        <taxon>Cytophagales</taxon>
        <taxon>Chryseotaleaceae</taxon>
        <taxon>Chryseosolibacter</taxon>
    </lineage>
</organism>
<accession>A0ABS5VSN2</accession>
<keyword evidence="3" id="KW-1185">Reference proteome</keyword>
<name>A0ABS5VSN2_9BACT</name>
<protein>
    <recommendedName>
        <fullName evidence="4">Transporter</fullName>
    </recommendedName>
</protein>
<reference evidence="2 3" key="1">
    <citation type="submission" date="2021-05" db="EMBL/GenBank/DDBJ databases">
        <title>A Polyphasic approach of four new species of the genus Ohtaekwangia: Ohtaekwangia histidinii sp. nov., Ohtaekwangia cretensis sp. nov., Ohtaekwangia indiensis sp. nov., Ohtaekwangia reichenbachii sp. nov. from diverse environment.</title>
        <authorList>
            <person name="Octaviana S."/>
        </authorList>
    </citation>
    <scope>NUCLEOTIDE SEQUENCE [LARGE SCALE GENOMIC DNA]</scope>
    <source>
        <strain evidence="2 3">PWU20</strain>
    </source>
</reference>
<proteinExistence type="predicted"/>
<feature type="signal peptide" evidence="1">
    <location>
        <begin position="1"/>
        <end position="20"/>
    </location>
</feature>
<sequence length="300" mass="34660">MKRYIYTTIIILTFTSDVFACNTCGCGVANYHYGILPQFQKNFLGIRYRYRSYVSQLEEGHFAPYSYETFQSTELWGRFYPVNRMQVFLFVPFNFNERKEGDKITHLNGLGDIVISANYNLINTYDSADTQWKHNLLIGGGVKLPTGQFQKVEDGLTVNQNFQLGTGSTDLLFNIIYTLRYKKAGLNTEFTYNYNTTNRDKYRFGNTTRSSITAFYVPTTGGFTIMPNAGVSMETFQDNRQYNQPFEDTGGWAMFYNMGVESYYRNFAFGISYTHPGKQKLFSEKVTANDRVSVHLTFMF</sequence>
<evidence type="ECO:0000256" key="1">
    <source>
        <dbReference type="SAM" id="SignalP"/>
    </source>
</evidence>
<comment type="caution">
    <text evidence="2">The sequence shown here is derived from an EMBL/GenBank/DDBJ whole genome shotgun (WGS) entry which is preliminary data.</text>
</comment>
<keyword evidence="1" id="KW-0732">Signal</keyword>
<dbReference type="Proteomes" id="UP000772618">
    <property type="component" value="Unassembled WGS sequence"/>
</dbReference>
<dbReference type="EMBL" id="JAHESD010000031">
    <property type="protein sequence ID" value="MBT1704417.1"/>
    <property type="molecule type" value="Genomic_DNA"/>
</dbReference>
<evidence type="ECO:0000313" key="3">
    <source>
        <dbReference type="Proteomes" id="UP000772618"/>
    </source>
</evidence>
<dbReference type="RefSeq" id="WP_254154380.1">
    <property type="nucleotide sequence ID" value="NZ_JAHESD010000031.1"/>
</dbReference>
<evidence type="ECO:0008006" key="4">
    <source>
        <dbReference type="Google" id="ProtNLM"/>
    </source>
</evidence>